<evidence type="ECO:0000313" key="2">
    <source>
        <dbReference type="Proteomes" id="UP000261812"/>
    </source>
</evidence>
<organism evidence="1 2">
    <name type="scientific">Thermosynechococcus sichuanensis E542</name>
    <dbReference type="NCBI Taxonomy" id="2016101"/>
    <lineage>
        <taxon>Bacteria</taxon>
        <taxon>Bacillati</taxon>
        <taxon>Cyanobacteriota</taxon>
        <taxon>Cyanophyceae</taxon>
        <taxon>Acaryochloridales</taxon>
        <taxon>Thermosynechococcaceae</taxon>
        <taxon>Thermosynechococcus</taxon>
        <taxon>Thermosynechococcus sichuanensis</taxon>
    </lineage>
</organism>
<dbReference type="Gene3D" id="1.25.40.10">
    <property type="entry name" value="Tetratricopeptide repeat domain"/>
    <property type="match status" value="1"/>
</dbReference>
<dbReference type="EMBL" id="CP032152">
    <property type="protein sequence ID" value="AXY68104.1"/>
    <property type="molecule type" value="Genomic_DNA"/>
</dbReference>
<name>A0A3B7MFC6_9CYAN</name>
<accession>A0A3B7MFC6</accession>
<evidence type="ECO:0008006" key="3">
    <source>
        <dbReference type="Google" id="ProtNLM"/>
    </source>
</evidence>
<dbReference type="SUPFAM" id="SSF48452">
    <property type="entry name" value="TPR-like"/>
    <property type="match status" value="1"/>
</dbReference>
<proteinExistence type="predicted"/>
<reference evidence="2" key="1">
    <citation type="submission" date="2018-09" db="EMBL/GenBank/DDBJ databases">
        <title>Complete genome sequence of thermophilic cyanobacteria strain Thermosynechococcus elongatus PKUAC-SCTE542.</title>
        <authorList>
            <person name="Liang Y."/>
            <person name="Tang J."/>
            <person name="Daroch M."/>
        </authorList>
    </citation>
    <scope>NUCLEOTIDE SEQUENCE [LARGE SCALE GENOMIC DNA]</scope>
    <source>
        <strain evidence="2">E542</strain>
    </source>
</reference>
<evidence type="ECO:0000313" key="1">
    <source>
        <dbReference type="EMBL" id="AXY68104.1"/>
    </source>
</evidence>
<dbReference type="Proteomes" id="UP000261812">
    <property type="component" value="Chromosome"/>
</dbReference>
<sequence>MYTLIILFLFILYLSFQVSSYQKSRSLFIGLLKKFHDVDPKVRANPFETTYLDELLSDLKNKVNHFIFQESQSYRDFKSELIQELQRKKDFQALYSEITGLINQKFYKKAVAKIESARQLYAIEVLDSLLDECNKYLLAEEHYLELISEAKLLFDRCDLRLAIQKTTEAIAIIERNDGISLLEKLTSIKKLLSTYQSGLKAEQKYRFSDAINFYKKAYESSEFTGFMDRLTDYKHRYRLAYAYIKAREFSKALEYIQSNRRFLDEDEVLYLEGQISYLKNDLDQSLISWNKIQKQSEYQIQEKIQVIHQLQQEFYLNKLAEIENEVKKSNYDKAYQLSLNYLQLSDGGKRNLPQIDLCKRNLDHHILPVRKRLLFTNGTTNEIFQHCEEEFLKNPCIESLHNLAISSYYSVTNGDFSKTERFISAWITNIANLSRETSLKKSLWIDFEVDIDALKDRLLKLIESRVLDLRNELENDKYMRIINVFRCDLAAYDQLKVNLKRGIYINNIWLSPSMYRFLRSSGCSKVSSNLSTDQYYYSDLGIAITAFEYGDIATARKLADRGLENNSKMREDDLSYSHKLFYYYNGLAYLNELKTQEAFLMLNKVKKFITNSTELKKKVNDELFKCYSVVAEDSSDLEKTAKFTEDWFNLFVSDESKKYYIESHVRLIYKNYAKSLISIDKALRQLNNLLKIDTKSSYLLDAIKEFSIWKELDLIHSLFQSNNIEMVVIRARSSQYPEVRYRVAKVLADIALEIVENKYATFSERQLAYRLISDARQIYPQLFE</sequence>
<protein>
    <recommendedName>
        <fullName evidence="3">Tetratricopeptide repeat protein</fullName>
    </recommendedName>
</protein>
<dbReference type="InterPro" id="IPR011990">
    <property type="entry name" value="TPR-like_helical_dom_sf"/>
</dbReference>
<gene>
    <name evidence="1" type="ORF">D3A95_08305</name>
</gene>
<dbReference type="AlphaFoldDB" id="A0A3B7MFC6"/>
<keyword evidence="2" id="KW-1185">Reference proteome</keyword>
<dbReference type="KEGG" id="tsq:D3A95_08305"/>
<dbReference type="RefSeq" id="WP_181494578.1">
    <property type="nucleotide sequence ID" value="NZ_CP032152.1"/>
</dbReference>